<reference evidence="1 2" key="1">
    <citation type="submission" date="2019-06" db="EMBL/GenBank/DDBJ databases">
        <title>Sequencing the genomes of 1000 actinobacteria strains.</title>
        <authorList>
            <person name="Klenk H.-P."/>
        </authorList>
    </citation>
    <scope>NUCLEOTIDE SEQUENCE [LARGE SCALE GENOMIC DNA]</scope>
    <source>
        <strain evidence="1 2">DSM 45928</strain>
    </source>
</reference>
<evidence type="ECO:0000313" key="1">
    <source>
        <dbReference type="EMBL" id="TQL75070.1"/>
    </source>
</evidence>
<protein>
    <submittedName>
        <fullName evidence="1">Uncharacterized protein</fullName>
    </submittedName>
</protein>
<dbReference type="Proteomes" id="UP000317043">
    <property type="component" value="Unassembled WGS sequence"/>
</dbReference>
<dbReference type="InParanoid" id="A0A543AR60"/>
<proteinExistence type="predicted"/>
<comment type="caution">
    <text evidence="1">The sequence shown here is derived from an EMBL/GenBank/DDBJ whole genome shotgun (WGS) entry which is preliminary data.</text>
</comment>
<organism evidence="1 2">
    <name type="scientific">Stackebrandtia endophytica</name>
    <dbReference type="NCBI Taxonomy" id="1496996"/>
    <lineage>
        <taxon>Bacteria</taxon>
        <taxon>Bacillati</taxon>
        <taxon>Actinomycetota</taxon>
        <taxon>Actinomycetes</taxon>
        <taxon>Glycomycetales</taxon>
        <taxon>Glycomycetaceae</taxon>
        <taxon>Stackebrandtia</taxon>
    </lineage>
</organism>
<keyword evidence="2" id="KW-1185">Reference proteome</keyword>
<evidence type="ECO:0000313" key="2">
    <source>
        <dbReference type="Proteomes" id="UP000317043"/>
    </source>
</evidence>
<dbReference type="AlphaFoldDB" id="A0A543AR60"/>
<name>A0A543AR60_9ACTN</name>
<sequence>MVAPFATRRLFGSAHGAGPQTDYISGRDEPLCPLEEFIVIDAPSGMNVAMPICQWPY</sequence>
<accession>A0A543AR60</accession>
<dbReference type="EMBL" id="VFOW01000001">
    <property type="protein sequence ID" value="TQL75070.1"/>
    <property type="molecule type" value="Genomic_DNA"/>
</dbReference>
<gene>
    <name evidence="1" type="ORF">FB566_0562</name>
</gene>